<dbReference type="Pfam" id="PF06537">
    <property type="entry name" value="DHOR"/>
    <property type="match status" value="1"/>
</dbReference>
<feature type="domain" description="Cytochrome c" evidence="6">
    <location>
        <begin position="307"/>
        <end position="439"/>
    </location>
</feature>
<keyword evidence="8" id="KW-1185">Reference proteome</keyword>
<dbReference type="GO" id="GO:0004130">
    <property type="term" value="F:cytochrome-c peroxidase activity"/>
    <property type="evidence" value="ECO:0007669"/>
    <property type="project" value="TreeGrafter"/>
</dbReference>
<dbReference type="Gene3D" id="1.10.760.10">
    <property type="entry name" value="Cytochrome c-like domain"/>
    <property type="match status" value="1"/>
</dbReference>
<evidence type="ECO:0000256" key="5">
    <source>
        <dbReference type="SAM" id="SignalP"/>
    </source>
</evidence>
<dbReference type="GO" id="GO:0009055">
    <property type="term" value="F:electron transfer activity"/>
    <property type="evidence" value="ECO:0007669"/>
    <property type="project" value="InterPro"/>
</dbReference>
<dbReference type="PROSITE" id="PS51007">
    <property type="entry name" value="CYTC"/>
    <property type="match status" value="1"/>
</dbReference>
<evidence type="ECO:0000313" key="8">
    <source>
        <dbReference type="Proteomes" id="UP000285286"/>
    </source>
</evidence>
<keyword evidence="2 4" id="KW-0479">Metal-binding</keyword>
<dbReference type="AlphaFoldDB" id="A0A423DQS1"/>
<sequence>MKRGICLLLATLLSTPASAAVSREAFAQPLPGLDDAQQLERFFHGRSLFRQAWVVAPSRDEAVDGLGPLYNRISCIACHPKNGRGQAPASEQQPLRTMLVRLSLPGHDAHGGPLAHPVYGDQLSESAVPGVAAEGRAQVRWQEQWVTLTDGERIGLRSPRLSFSELAYGPLGNVRTSMRVGSPVFGLGLLEAIEASTLQALADAPKPDGVKGRVNQVWSVERQRLEPGRFGLKANQPDLRQQIAGAMHGDLGITSPLYPQQNCTPLQTACRQAASGGEPELDAVQLGDLHFYLAHLAPPPRRDRSKPEVQRGEQLFNQAGCAQCHRPRLSTGQHPLYPLLPAQQIEPYSDLLLHDMGPGLADGRDDYLASGREWRTPPLWGLGLLERINPGAGYLHDGRARTLEEAVLWHGGEAAVARERFAGYSRQERQELLEFLRTL</sequence>
<organism evidence="7 8">
    <name type="scientific">Pseudomonas vranovensis</name>
    <dbReference type="NCBI Taxonomy" id="321661"/>
    <lineage>
        <taxon>Bacteria</taxon>
        <taxon>Pseudomonadati</taxon>
        <taxon>Pseudomonadota</taxon>
        <taxon>Gammaproteobacteria</taxon>
        <taxon>Pseudomonadales</taxon>
        <taxon>Pseudomonadaceae</taxon>
        <taxon>Pseudomonas</taxon>
    </lineage>
</organism>
<dbReference type="PANTHER" id="PTHR30600:SF4">
    <property type="entry name" value="CYTOCHROME C DOMAIN-CONTAINING PROTEIN"/>
    <property type="match status" value="1"/>
</dbReference>
<dbReference type="EMBL" id="MOAM01000021">
    <property type="protein sequence ID" value="ROL73886.1"/>
    <property type="molecule type" value="Genomic_DNA"/>
</dbReference>
<keyword evidence="5" id="KW-0732">Signal</keyword>
<reference evidence="7 8" key="1">
    <citation type="submission" date="2016-10" db="EMBL/GenBank/DDBJ databases">
        <title>Comparative genome analysis of multiple Pseudomonas spp. focuses on biocontrol and plant growth promoting traits.</title>
        <authorList>
            <person name="Tao X.-Y."/>
            <person name="Taylor C.G."/>
        </authorList>
    </citation>
    <scope>NUCLEOTIDE SEQUENCE [LARGE SCALE GENOMIC DNA]</scope>
    <source>
        <strain evidence="7 8">15D11</strain>
    </source>
</reference>
<feature type="chain" id="PRO_5019169893" evidence="5">
    <location>
        <begin position="20"/>
        <end position="439"/>
    </location>
</feature>
<gene>
    <name evidence="7" type="ORF">BHU25_12710</name>
</gene>
<evidence type="ECO:0000256" key="3">
    <source>
        <dbReference type="ARBA" id="ARBA00023004"/>
    </source>
</evidence>
<dbReference type="InterPro" id="IPR051395">
    <property type="entry name" value="Cytochrome_c_Peroxidase/MauG"/>
</dbReference>
<comment type="caution">
    <text evidence="7">The sequence shown here is derived from an EMBL/GenBank/DDBJ whole genome shotgun (WGS) entry which is preliminary data.</text>
</comment>
<protein>
    <submittedName>
        <fullName evidence="7">Thiol oxidoreductase</fullName>
    </submittedName>
</protein>
<dbReference type="InterPro" id="IPR010538">
    <property type="entry name" value="DHOR"/>
</dbReference>
<evidence type="ECO:0000256" key="4">
    <source>
        <dbReference type="PROSITE-ProRule" id="PRU00433"/>
    </source>
</evidence>
<dbReference type="SUPFAM" id="SSF46626">
    <property type="entry name" value="Cytochrome c"/>
    <property type="match status" value="1"/>
</dbReference>
<evidence type="ECO:0000313" key="7">
    <source>
        <dbReference type="EMBL" id="ROL73886.1"/>
    </source>
</evidence>
<evidence type="ECO:0000256" key="2">
    <source>
        <dbReference type="ARBA" id="ARBA00022723"/>
    </source>
</evidence>
<accession>A0A423DQS1</accession>
<dbReference type="PANTHER" id="PTHR30600">
    <property type="entry name" value="CYTOCHROME C PEROXIDASE-RELATED"/>
    <property type="match status" value="1"/>
</dbReference>
<dbReference type="GO" id="GO:0020037">
    <property type="term" value="F:heme binding"/>
    <property type="evidence" value="ECO:0007669"/>
    <property type="project" value="InterPro"/>
</dbReference>
<dbReference type="Proteomes" id="UP000285286">
    <property type="component" value="Unassembled WGS sequence"/>
</dbReference>
<keyword evidence="1 4" id="KW-0349">Heme</keyword>
<dbReference type="GO" id="GO:0046872">
    <property type="term" value="F:metal ion binding"/>
    <property type="evidence" value="ECO:0007669"/>
    <property type="project" value="UniProtKB-KW"/>
</dbReference>
<name>A0A423DQS1_9PSED</name>
<feature type="signal peptide" evidence="5">
    <location>
        <begin position="1"/>
        <end position="19"/>
    </location>
</feature>
<keyword evidence="3 4" id="KW-0408">Iron</keyword>
<dbReference type="InterPro" id="IPR036909">
    <property type="entry name" value="Cyt_c-like_dom_sf"/>
</dbReference>
<dbReference type="PIRSF" id="PIRSF028099">
    <property type="entry name" value="DUF1111"/>
    <property type="match status" value="1"/>
</dbReference>
<dbReference type="InterPro" id="IPR009056">
    <property type="entry name" value="Cyt_c-like_dom"/>
</dbReference>
<evidence type="ECO:0000259" key="6">
    <source>
        <dbReference type="PROSITE" id="PS51007"/>
    </source>
</evidence>
<evidence type="ECO:0000256" key="1">
    <source>
        <dbReference type="ARBA" id="ARBA00022617"/>
    </source>
</evidence>
<proteinExistence type="predicted"/>